<keyword evidence="4 7" id="KW-0689">Ribosomal protein</keyword>
<dbReference type="FunFam" id="1.10.1900.20:FF:000001">
    <property type="entry name" value="50S ribosomal protein L20"/>
    <property type="match status" value="1"/>
</dbReference>
<dbReference type="PRINTS" id="PR00062">
    <property type="entry name" value="RIBOSOMALL20"/>
</dbReference>
<keyword evidence="5 7" id="KW-0687">Ribonucleoprotein</keyword>
<dbReference type="CDD" id="cd07026">
    <property type="entry name" value="Ribosomal_L20"/>
    <property type="match status" value="1"/>
</dbReference>
<keyword evidence="10" id="KW-1185">Reference proteome</keyword>
<accession>A0A1L4D3V9</accession>
<keyword evidence="3 7" id="KW-0694">RNA-binding</keyword>
<evidence type="ECO:0000256" key="6">
    <source>
        <dbReference type="ARBA" id="ARBA00035172"/>
    </source>
</evidence>
<evidence type="ECO:0000256" key="1">
    <source>
        <dbReference type="ARBA" id="ARBA00007698"/>
    </source>
</evidence>
<dbReference type="GO" id="GO:0019843">
    <property type="term" value="F:rRNA binding"/>
    <property type="evidence" value="ECO:0007669"/>
    <property type="project" value="UniProtKB-UniRule"/>
</dbReference>
<organism evidence="9 10">
    <name type="scientific">Silvanigrella aquatica</name>
    <dbReference type="NCBI Taxonomy" id="1915309"/>
    <lineage>
        <taxon>Bacteria</taxon>
        <taxon>Pseudomonadati</taxon>
        <taxon>Bdellovibrionota</taxon>
        <taxon>Oligoflexia</taxon>
        <taxon>Silvanigrellales</taxon>
        <taxon>Silvanigrellaceae</taxon>
        <taxon>Silvanigrella</taxon>
    </lineage>
</organism>
<dbReference type="GO" id="GO:0005840">
    <property type="term" value="C:ribosome"/>
    <property type="evidence" value="ECO:0007669"/>
    <property type="project" value="UniProtKB-KW"/>
</dbReference>
<dbReference type="HAMAP" id="MF_00382">
    <property type="entry name" value="Ribosomal_bL20"/>
    <property type="match status" value="1"/>
</dbReference>
<dbReference type="GO" id="GO:1990904">
    <property type="term" value="C:ribonucleoprotein complex"/>
    <property type="evidence" value="ECO:0007669"/>
    <property type="project" value="UniProtKB-KW"/>
</dbReference>
<evidence type="ECO:0000256" key="5">
    <source>
        <dbReference type="ARBA" id="ARBA00023274"/>
    </source>
</evidence>
<keyword evidence="2 7" id="KW-0699">rRNA-binding</keyword>
<dbReference type="OrthoDB" id="9808966at2"/>
<comment type="similarity">
    <text evidence="1 7 8">Belongs to the bacterial ribosomal protein bL20 family.</text>
</comment>
<name>A0A1L4D3V9_9BACT</name>
<dbReference type="InterPro" id="IPR005813">
    <property type="entry name" value="Ribosomal_bL20"/>
</dbReference>
<dbReference type="KEGG" id="saqi:AXG55_13540"/>
<comment type="function">
    <text evidence="7 8">Binds directly to 23S ribosomal RNA and is necessary for the in vitro assembly process of the 50S ribosomal subunit. It is not involved in the protein synthesizing functions of that subunit.</text>
</comment>
<dbReference type="PROSITE" id="PS00937">
    <property type="entry name" value="RIBOSOMAL_L20"/>
    <property type="match status" value="1"/>
</dbReference>
<evidence type="ECO:0000313" key="9">
    <source>
        <dbReference type="EMBL" id="APJ04862.1"/>
    </source>
</evidence>
<dbReference type="InterPro" id="IPR049946">
    <property type="entry name" value="RIBOSOMAL_L20_CS"/>
</dbReference>
<protein>
    <recommendedName>
        <fullName evidence="6 7">Large ribosomal subunit protein bL20</fullName>
    </recommendedName>
</protein>
<sequence>MARVKRGFKLRRRHKRVLKLAKGYRGARSRLYRTAIQIVRRALCYAYRDRKVKKRDFRSLWIQRINAASRAHGLPYSKFMNGLKKANIALDRKQLSEIAIHDDAVFANLVKKSMAALAK</sequence>
<reference evidence="9 10" key="1">
    <citation type="submission" date="2016-10" db="EMBL/GenBank/DDBJ databases">
        <title>Silvanigrella aquatica sp. nov., isolated from a freshwater lake located in the Black Forest, Germany, description of Silvanigrellaceae fam. nov., Silvanigrellales ord. nov., reclassification of the order Bdellovibrionales in the class Oligoflexia, reclassification of the families Bacteriovoracaceae and Halobacteriovoraceae in the new order Bacteriovoracales ord. nov., and reclassification of the family Pseudobacteriovoracaceae in the order Oligoflexiales.</title>
        <authorList>
            <person name="Hahn M.W."/>
            <person name="Schmidt J."/>
            <person name="Koll U."/>
            <person name="Rohde M."/>
            <person name="Verbag S."/>
            <person name="Pitt A."/>
            <person name="Nakai R."/>
            <person name="Naganuma T."/>
            <person name="Lang E."/>
        </authorList>
    </citation>
    <scope>NUCLEOTIDE SEQUENCE [LARGE SCALE GENOMIC DNA]</scope>
    <source>
        <strain evidence="9 10">MWH-Nonnen-W8red</strain>
    </source>
</reference>
<dbReference type="Gene3D" id="6.10.160.10">
    <property type="match status" value="1"/>
</dbReference>
<dbReference type="SUPFAM" id="SSF74731">
    <property type="entry name" value="Ribosomal protein L20"/>
    <property type="match status" value="1"/>
</dbReference>
<dbReference type="NCBIfam" id="TIGR01032">
    <property type="entry name" value="rplT_bact"/>
    <property type="match status" value="1"/>
</dbReference>
<evidence type="ECO:0000256" key="2">
    <source>
        <dbReference type="ARBA" id="ARBA00022730"/>
    </source>
</evidence>
<dbReference type="Gene3D" id="1.10.1900.20">
    <property type="entry name" value="Ribosomal protein L20"/>
    <property type="match status" value="1"/>
</dbReference>
<dbReference type="Pfam" id="PF00453">
    <property type="entry name" value="Ribosomal_L20"/>
    <property type="match status" value="1"/>
</dbReference>
<evidence type="ECO:0000313" key="10">
    <source>
        <dbReference type="Proteomes" id="UP000184731"/>
    </source>
</evidence>
<dbReference type="EMBL" id="CP017834">
    <property type="protein sequence ID" value="APJ04862.1"/>
    <property type="molecule type" value="Genomic_DNA"/>
</dbReference>
<dbReference type="GO" id="GO:0006412">
    <property type="term" value="P:translation"/>
    <property type="evidence" value="ECO:0007669"/>
    <property type="project" value="InterPro"/>
</dbReference>
<dbReference type="PANTHER" id="PTHR10986">
    <property type="entry name" value="39S RIBOSOMAL PROTEIN L20"/>
    <property type="match status" value="1"/>
</dbReference>
<proteinExistence type="inferred from homology"/>
<evidence type="ECO:0000256" key="8">
    <source>
        <dbReference type="RuleBase" id="RU000560"/>
    </source>
</evidence>
<dbReference type="InterPro" id="IPR035566">
    <property type="entry name" value="Ribosomal_protein_bL20_C"/>
</dbReference>
<evidence type="ECO:0000256" key="4">
    <source>
        <dbReference type="ARBA" id="ARBA00022980"/>
    </source>
</evidence>
<dbReference type="STRING" id="1915309.AXG55_13540"/>
<dbReference type="GO" id="GO:0000027">
    <property type="term" value="P:ribosomal large subunit assembly"/>
    <property type="evidence" value="ECO:0007669"/>
    <property type="project" value="UniProtKB-UniRule"/>
</dbReference>
<gene>
    <name evidence="7" type="primary">rplT</name>
    <name evidence="9" type="ORF">AXG55_13540</name>
</gene>
<evidence type="ECO:0000256" key="3">
    <source>
        <dbReference type="ARBA" id="ARBA00022884"/>
    </source>
</evidence>
<dbReference type="GO" id="GO:0003735">
    <property type="term" value="F:structural constituent of ribosome"/>
    <property type="evidence" value="ECO:0007669"/>
    <property type="project" value="InterPro"/>
</dbReference>
<dbReference type="AlphaFoldDB" id="A0A1L4D3V9"/>
<dbReference type="Proteomes" id="UP000184731">
    <property type="component" value="Chromosome"/>
</dbReference>
<evidence type="ECO:0000256" key="7">
    <source>
        <dbReference type="HAMAP-Rule" id="MF_00382"/>
    </source>
</evidence>
<dbReference type="RefSeq" id="WP_148698621.1">
    <property type="nucleotide sequence ID" value="NZ_CP017834.1"/>
</dbReference>